<dbReference type="RefSeq" id="YP_004934185.1">
    <property type="nucleotide sequence ID" value="NC_016161.1"/>
</dbReference>
<organism evidence="1 2">
    <name type="scientific">Pediococcus phage cIP1</name>
    <dbReference type="NCBI Taxonomy" id="2681621"/>
    <lineage>
        <taxon>Viruses</taxon>
        <taxon>Duplodnaviria</taxon>
        <taxon>Heunggongvirae</taxon>
        <taxon>Uroviricota</taxon>
        <taxon>Caudoviricetes</taxon>
        <taxon>Coetzeevirus</taxon>
        <taxon>Coetzeevirus cIP1</taxon>
    </lineage>
</organism>
<accession>G8FV03</accession>
<proteinExistence type="predicted"/>
<dbReference type="EMBL" id="JN051154">
    <property type="protein sequence ID" value="AER59779.1"/>
    <property type="molecule type" value="Genomic_DNA"/>
</dbReference>
<sequence>MQTIADRFRRTALEFQFPLGSLVVSEYDGKTTHGVQLLMTDDNYQYEPVDYISIESDVDARKAAREVAKLSHFKYIRGLAN</sequence>
<dbReference type="Proteomes" id="UP000005879">
    <property type="component" value="Segment"/>
</dbReference>
<name>G8FV03_9CAUD</name>
<evidence type="ECO:0000313" key="1">
    <source>
        <dbReference type="EMBL" id="AER59779.1"/>
    </source>
</evidence>
<reference evidence="1 2" key="1">
    <citation type="journal article" date="2012" name="Gene">
        <title>Genome sequence of the phage clP1, which infects the beer spoilage bacterium Pediococcus damnosus.</title>
        <authorList>
            <person name="Kelly D."/>
            <person name="O'Sullivan O."/>
            <person name="Mills S."/>
            <person name="McAuliffe O."/>
            <person name="Ross R.P."/>
            <person name="Neve H."/>
            <person name="Coffey A."/>
        </authorList>
    </citation>
    <scope>NUCLEOTIDE SEQUENCE [LARGE SCALE GENOMIC DNA]</scope>
</reference>
<dbReference type="KEGG" id="vg:11294567"/>
<dbReference type="GeneID" id="11294567"/>
<protein>
    <submittedName>
        <fullName evidence="1">Uncharacterized protein</fullName>
    </submittedName>
</protein>
<keyword evidence="2" id="KW-1185">Reference proteome</keyword>
<evidence type="ECO:0000313" key="2">
    <source>
        <dbReference type="Proteomes" id="UP000005879"/>
    </source>
</evidence>
<gene>
    <name evidence="1" type="ORF">clP1_020</name>
</gene>